<dbReference type="SUPFAM" id="SSF52980">
    <property type="entry name" value="Restriction endonuclease-like"/>
    <property type="match status" value="1"/>
</dbReference>
<gene>
    <name evidence="2" type="ORF">Raf01_17690</name>
</gene>
<evidence type="ECO:0000313" key="2">
    <source>
        <dbReference type="EMBL" id="GIH13597.1"/>
    </source>
</evidence>
<accession>A0A8J3QPW2</accession>
<dbReference type="PANTHER" id="PTHR35400:SF3">
    <property type="entry name" value="SLL1072 PROTEIN"/>
    <property type="match status" value="1"/>
</dbReference>
<dbReference type="AlphaFoldDB" id="A0A8J3QPW2"/>
<dbReference type="PANTHER" id="PTHR35400">
    <property type="entry name" value="SLR1083 PROTEIN"/>
    <property type="match status" value="1"/>
</dbReference>
<name>A0A8J3QPW2_9ACTN</name>
<dbReference type="Proteomes" id="UP000642748">
    <property type="component" value="Unassembled WGS sequence"/>
</dbReference>
<evidence type="ECO:0000259" key="1">
    <source>
        <dbReference type="Pfam" id="PF05685"/>
    </source>
</evidence>
<dbReference type="Gene3D" id="3.90.1570.10">
    <property type="entry name" value="tt1808, chain A"/>
    <property type="match status" value="1"/>
</dbReference>
<keyword evidence="3" id="KW-1185">Reference proteome</keyword>
<dbReference type="InterPro" id="IPR008538">
    <property type="entry name" value="Uma2"/>
</dbReference>
<comment type="caution">
    <text evidence="2">The sequence shown here is derived from an EMBL/GenBank/DDBJ whole genome shotgun (WGS) entry which is preliminary data.</text>
</comment>
<dbReference type="InterPro" id="IPR012296">
    <property type="entry name" value="Nuclease_put_TT1808"/>
</dbReference>
<dbReference type="Pfam" id="PF05685">
    <property type="entry name" value="Uma2"/>
    <property type="match status" value="1"/>
</dbReference>
<reference evidence="2" key="1">
    <citation type="submission" date="2021-01" db="EMBL/GenBank/DDBJ databases">
        <title>Whole genome shotgun sequence of Rugosimonospora africana NBRC 104875.</title>
        <authorList>
            <person name="Komaki H."/>
            <person name="Tamura T."/>
        </authorList>
    </citation>
    <scope>NUCLEOTIDE SEQUENCE</scope>
    <source>
        <strain evidence="2">NBRC 104875</strain>
    </source>
</reference>
<organism evidence="2 3">
    <name type="scientific">Rugosimonospora africana</name>
    <dbReference type="NCBI Taxonomy" id="556532"/>
    <lineage>
        <taxon>Bacteria</taxon>
        <taxon>Bacillati</taxon>
        <taxon>Actinomycetota</taxon>
        <taxon>Actinomycetes</taxon>
        <taxon>Micromonosporales</taxon>
        <taxon>Micromonosporaceae</taxon>
        <taxon>Rugosimonospora</taxon>
    </lineage>
</organism>
<feature type="domain" description="Putative restriction endonuclease" evidence="1">
    <location>
        <begin position="18"/>
        <end position="175"/>
    </location>
</feature>
<proteinExistence type="predicted"/>
<dbReference type="InterPro" id="IPR011335">
    <property type="entry name" value="Restrct_endonuc-II-like"/>
</dbReference>
<evidence type="ECO:0000313" key="3">
    <source>
        <dbReference type="Proteomes" id="UP000642748"/>
    </source>
</evidence>
<dbReference type="CDD" id="cd06260">
    <property type="entry name" value="DUF820-like"/>
    <property type="match status" value="1"/>
</dbReference>
<dbReference type="RefSeq" id="WP_203917270.1">
    <property type="nucleotide sequence ID" value="NZ_BONZ01000015.1"/>
</dbReference>
<protein>
    <recommendedName>
        <fullName evidence="1">Putative restriction endonuclease domain-containing protein</fullName>
    </recommendedName>
</protein>
<sequence length="189" mass="20843">MTVTVTPTLEPIGQVLTPEEYDALPENSLREFVDGVVHVMATPTYWHQQVAQELRAALKGLKPMDLRVTGELEIRLGDTLRRNPDVLVVAAAGLDRGACRVLPEHVELAVEIVSPGSESTDRQVKPHEYARAGIPHYWRVEIDPELVVHTFRLGDRGYVETGVFTSGDVVAAPGLSWARVKVDELTDEG</sequence>
<dbReference type="EMBL" id="BONZ01000015">
    <property type="protein sequence ID" value="GIH13597.1"/>
    <property type="molecule type" value="Genomic_DNA"/>
</dbReference>